<organism evidence="2">
    <name type="scientific">Streptomyces sp. NBC_00003</name>
    <dbReference type="NCBI Taxonomy" id="2903608"/>
    <lineage>
        <taxon>Bacteria</taxon>
        <taxon>Bacillati</taxon>
        <taxon>Actinomycetota</taxon>
        <taxon>Actinomycetes</taxon>
        <taxon>Kitasatosporales</taxon>
        <taxon>Streptomycetaceae</taxon>
        <taxon>Streptomyces</taxon>
    </lineage>
</organism>
<evidence type="ECO:0000259" key="1">
    <source>
        <dbReference type="Pfam" id="PF13577"/>
    </source>
</evidence>
<gene>
    <name evidence="2" type="ORF">OG549_27475</name>
</gene>
<dbReference type="Gene3D" id="3.10.450.50">
    <property type="match status" value="1"/>
</dbReference>
<evidence type="ECO:0000313" key="2">
    <source>
        <dbReference type="EMBL" id="WTW64078.1"/>
    </source>
</evidence>
<sequence length="147" mass="15985">MSVTELPQAATTAGLYTEIQQFYAQQMHLLDDGKVEEWAHTFTIDGVFAANAQPVPAVGREAITAAAAAATEAYAKAGVQRRHWLGMVSVEGVTDGAVNARCYALVIETPRGGRPEIKASTLCEDRIVRVEGAWQIQDRQITRDDLI</sequence>
<dbReference type="InterPro" id="IPR037401">
    <property type="entry name" value="SnoaL-like"/>
</dbReference>
<dbReference type="AlphaFoldDB" id="A0AAU2V9F5"/>
<dbReference type="SUPFAM" id="SSF54427">
    <property type="entry name" value="NTF2-like"/>
    <property type="match status" value="1"/>
</dbReference>
<proteinExistence type="predicted"/>
<protein>
    <submittedName>
        <fullName evidence="2">Nuclear transport factor 2 family protein</fullName>
    </submittedName>
</protein>
<feature type="domain" description="SnoaL-like" evidence="1">
    <location>
        <begin position="16"/>
        <end position="139"/>
    </location>
</feature>
<accession>A0AAU2V9F5</accession>
<reference evidence="2" key="1">
    <citation type="submission" date="2022-10" db="EMBL/GenBank/DDBJ databases">
        <title>The complete genomes of actinobacterial strains from the NBC collection.</title>
        <authorList>
            <person name="Joergensen T.S."/>
            <person name="Alvarez Arevalo M."/>
            <person name="Sterndorff E.B."/>
            <person name="Faurdal D."/>
            <person name="Vuksanovic O."/>
            <person name="Mourched A.-S."/>
            <person name="Charusanti P."/>
            <person name="Shaw S."/>
            <person name="Blin K."/>
            <person name="Weber T."/>
        </authorList>
    </citation>
    <scope>NUCLEOTIDE SEQUENCE</scope>
    <source>
        <strain evidence="2">NBC_00003</strain>
    </source>
</reference>
<name>A0AAU2V9F5_9ACTN</name>
<dbReference type="InterPro" id="IPR032710">
    <property type="entry name" value="NTF2-like_dom_sf"/>
</dbReference>
<dbReference type="Pfam" id="PF13577">
    <property type="entry name" value="SnoaL_4"/>
    <property type="match status" value="1"/>
</dbReference>
<dbReference type="EMBL" id="CP108318">
    <property type="protein sequence ID" value="WTW64078.1"/>
    <property type="molecule type" value="Genomic_DNA"/>
</dbReference>